<comment type="caution">
    <text evidence="1">The sequence shown here is derived from an EMBL/GenBank/DDBJ whole genome shotgun (WGS) entry which is preliminary data.</text>
</comment>
<organism evidence="1 2">
    <name type="scientific">Bacillus mycoides</name>
    <dbReference type="NCBI Taxonomy" id="1405"/>
    <lineage>
        <taxon>Bacteria</taxon>
        <taxon>Bacillati</taxon>
        <taxon>Bacillota</taxon>
        <taxon>Bacilli</taxon>
        <taxon>Bacillales</taxon>
        <taxon>Bacillaceae</taxon>
        <taxon>Bacillus</taxon>
        <taxon>Bacillus cereus group</taxon>
    </lineage>
</organism>
<evidence type="ECO:0000313" key="1">
    <source>
        <dbReference type="EMBL" id="OOR01144.1"/>
    </source>
</evidence>
<name>A0A1S9STR7_BACMY</name>
<reference evidence="1 2" key="1">
    <citation type="submission" date="2017-01" db="EMBL/GenBank/DDBJ databases">
        <title>Bacillus cereus isolates.</title>
        <authorList>
            <person name="Beno S.M."/>
        </authorList>
    </citation>
    <scope>NUCLEOTIDE SEQUENCE [LARGE SCALE GENOMIC DNA]</scope>
    <source>
        <strain evidence="1 2">FSL W7-1108</strain>
    </source>
</reference>
<accession>A0A1S9STR7</accession>
<dbReference type="Proteomes" id="UP000190696">
    <property type="component" value="Unassembled WGS sequence"/>
</dbReference>
<dbReference type="EMBL" id="MUAI01000106">
    <property type="protein sequence ID" value="OOR01144.1"/>
    <property type="molecule type" value="Genomic_DNA"/>
</dbReference>
<dbReference type="AlphaFoldDB" id="A0A1S9STR7"/>
<gene>
    <name evidence="1" type="ORF">BW900_31035</name>
</gene>
<dbReference type="RefSeq" id="WP_407060517.1">
    <property type="nucleotide sequence ID" value="NZ_MUAI01000106.1"/>
</dbReference>
<feature type="non-terminal residue" evidence="1">
    <location>
        <position position="65"/>
    </location>
</feature>
<protein>
    <submittedName>
        <fullName evidence="1">Uncharacterized protein</fullName>
    </submittedName>
</protein>
<proteinExistence type="predicted"/>
<sequence>MDSSFVFFLLNMVFFQNTGGTPLKRFSPCFWDGGRLGVLGASPQELNVIEYRVNLLLRAIELAVR</sequence>
<evidence type="ECO:0000313" key="2">
    <source>
        <dbReference type="Proteomes" id="UP000190696"/>
    </source>
</evidence>